<gene>
    <name evidence="1" type="ORF">C2G38_1367999</name>
</gene>
<dbReference type="EMBL" id="QKWP01000556">
    <property type="protein sequence ID" value="RIB18188.1"/>
    <property type="molecule type" value="Genomic_DNA"/>
</dbReference>
<evidence type="ECO:0000313" key="2">
    <source>
        <dbReference type="Proteomes" id="UP000266673"/>
    </source>
</evidence>
<dbReference type="Proteomes" id="UP000266673">
    <property type="component" value="Unassembled WGS sequence"/>
</dbReference>
<keyword evidence="2" id="KW-1185">Reference proteome</keyword>
<protein>
    <submittedName>
        <fullName evidence="1">Uncharacterized protein</fullName>
    </submittedName>
</protein>
<comment type="caution">
    <text evidence="1">The sequence shown here is derived from an EMBL/GenBank/DDBJ whole genome shotgun (WGS) entry which is preliminary data.</text>
</comment>
<name>A0A397V937_9GLOM</name>
<proteinExistence type="predicted"/>
<organism evidence="1 2">
    <name type="scientific">Gigaspora rosea</name>
    <dbReference type="NCBI Taxonomy" id="44941"/>
    <lineage>
        <taxon>Eukaryota</taxon>
        <taxon>Fungi</taxon>
        <taxon>Fungi incertae sedis</taxon>
        <taxon>Mucoromycota</taxon>
        <taxon>Glomeromycotina</taxon>
        <taxon>Glomeromycetes</taxon>
        <taxon>Diversisporales</taxon>
        <taxon>Gigasporaceae</taxon>
        <taxon>Gigaspora</taxon>
    </lineage>
</organism>
<reference evidence="1 2" key="1">
    <citation type="submission" date="2018-06" db="EMBL/GenBank/DDBJ databases">
        <title>Comparative genomics reveals the genomic features of Rhizophagus irregularis, R. cerebriforme, R. diaphanum and Gigaspora rosea, and their symbiotic lifestyle signature.</title>
        <authorList>
            <person name="Morin E."/>
            <person name="San Clemente H."/>
            <person name="Chen E.C.H."/>
            <person name="De La Providencia I."/>
            <person name="Hainaut M."/>
            <person name="Kuo A."/>
            <person name="Kohler A."/>
            <person name="Murat C."/>
            <person name="Tang N."/>
            <person name="Roy S."/>
            <person name="Loubradou J."/>
            <person name="Henrissat B."/>
            <person name="Grigoriev I.V."/>
            <person name="Corradi N."/>
            <person name="Roux C."/>
            <person name="Martin F.M."/>
        </authorList>
    </citation>
    <scope>NUCLEOTIDE SEQUENCE [LARGE SCALE GENOMIC DNA]</scope>
    <source>
        <strain evidence="1 2">DAOM 194757</strain>
    </source>
</reference>
<evidence type="ECO:0000313" key="1">
    <source>
        <dbReference type="EMBL" id="RIB18188.1"/>
    </source>
</evidence>
<dbReference type="AlphaFoldDB" id="A0A397V937"/>
<sequence>MAEIQDLCDEKIKHNGALVEQWNSRFSDRQKRINSVIEIAKAERMSLYKDVESLIHDNSRFSIENIMFYSPREWLNRRNQVVVKFIETLVRNDQDDTLSQEKLFKTATAVDLVYGARHEKYVSEIQLAFSAIKYSIARSRLIINIDNHITNSGSEYRFQKWLEELSKHEESLPEGLLFLAFDNEQRGQKNYLDRGFNTVIYHVVTSFVAFNMASQNKIQHTNSPWAYNSLDRSQYEELFDVDFQMQKVFDDELYAFLTDILNSLIEEKLSSNDTIDSFISSIGTNITCMKICSSCNQQNIENRKKICPRCGMRLPTLAELQKEEVIENNITNKLTHPLIFKPYSVDDEQNITSVPKISFTQQVTDPRVNIPEIYIPDPMNINPNSIANVEKVLSHIETISGIKSRIRKWMVVVCDGVPYHHAIKLKEKFPWLVLIPGQLHEEMNMLRAFVELNWEIDIKRFAKCQGYRTENQLAYFKKCADHHKSWDSICNIYRHSISMELMWPYVKSHSDLSVKGYISWAQQQDSLYRIKYEQTFVYLQSIINYRKAIRTNNSLLKKAARRIFSPIWSARRHPIYRLIEAFDEIQLIRLDPVIRNIIEKSCVISRSGIFEQHQGLDAILEEANTYYESRS</sequence>
<accession>A0A397V937</accession>
<dbReference type="OrthoDB" id="2448326at2759"/>